<dbReference type="SUPFAM" id="SSF55729">
    <property type="entry name" value="Acyl-CoA N-acyltransferases (Nat)"/>
    <property type="match status" value="1"/>
</dbReference>
<feature type="domain" description="N-acetyltransferase" evidence="1">
    <location>
        <begin position="1"/>
        <end position="137"/>
    </location>
</feature>
<sequence length="143" mass="16352">MYHIESLRPDHTALAADFYRQIGYRHMLTGDERLIGAWSDNRLVGCVRLCQEQGESVLRGMQILPAYQRQGLGTRLLLALTQAVGDQPCYCVPYHHLHGFYHQAGFRVLPLDQAPGFLSERVLRYRHDGLPVDLMARLPSYTD</sequence>
<evidence type="ECO:0000313" key="3">
    <source>
        <dbReference type="Proteomes" id="UP000575898"/>
    </source>
</evidence>
<keyword evidence="2" id="KW-0808">Transferase</keyword>
<dbReference type="AlphaFoldDB" id="A0A840MPM1"/>
<proteinExistence type="predicted"/>
<protein>
    <submittedName>
        <fullName evidence="2">GNAT superfamily N-acetyltransferase</fullName>
    </submittedName>
</protein>
<dbReference type="PROSITE" id="PS51186">
    <property type="entry name" value="GNAT"/>
    <property type="match status" value="1"/>
</dbReference>
<dbReference type="InterPro" id="IPR000182">
    <property type="entry name" value="GNAT_dom"/>
</dbReference>
<dbReference type="GO" id="GO:0016747">
    <property type="term" value="F:acyltransferase activity, transferring groups other than amino-acyl groups"/>
    <property type="evidence" value="ECO:0007669"/>
    <property type="project" value="InterPro"/>
</dbReference>
<dbReference type="Gene3D" id="3.40.630.30">
    <property type="match status" value="1"/>
</dbReference>
<evidence type="ECO:0000259" key="1">
    <source>
        <dbReference type="PROSITE" id="PS51186"/>
    </source>
</evidence>
<dbReference type="InterPro" id="IPR016181">
    <property type="entry name" value="Acyl_CoA_acyltransferase"/>
</dbReference>
<dbReference type="Proteomes" id="UP000575898">
    <property type="component" value="Unassembled WGS sequence"/>
</dbReference>
<dbReference type="Pfam" id="PF13508">
    <property type="entry name" value="Acetyltransf_7"/>
    <property type="match status" value="1"/>
</dbReference>
<dbReference type="RefSeq" id="WP_184038352.1">
    <property type="nucleotide sequence ID" value="NZ_JACHHY010000010.1"/>
</dbReference>
<reference evidence="2 3" key="1">
    <citation type="submission" date="2020-08" db="EMBL/GenBank/DDBJ databases">
        <title>Genomic Encyclopedia of Type Strains, Phase IV (KMG-IV): sequencing the most valuable type-strain genomes for metagenomic binning, comparative biology and taxonomic classification.</title>
        <authorList>
            <person name="Goeker M."/>
        </authorList>
    </citation>
    <scope>NUCLEOTIDE SEQUENCE [LARGE SCALE GENOMIC DNA]</scope>
    <source>
        <strain evidence="2 3">DSM 27165</strain>
    </source>
</reference>
<gene>
    <name evidence="2" type="ORF">HNQ59_001983</name>
</gene>
<name>A0A840MPM1_9PROT</name>
<keyword evidence="3" id="KW-1185">Reference proteome</keyword>
<dbReference type="EMBL" id="JACHHY010000010">
    <property type="protein sequence ID" value="MBB5018692.1"/>
    <property type="molecule type" value="Genomic_DNA"/>
</dbReference>
<comment type="caution">
    <text evidence="2">The sequence shown here is derived from an EMBL/GenBank/DDBJ whole genome shotgun (WGS) entry which is preliminary data.</text>
</comment>
<dbReference type="CDD" id="cd04301">
    <property type="entry name" value="NAT_SF"/>
    <property type="match status" value="1"/>
</dbReference>
<evidence type="ECO:0000313" key="2">
    <source>
        <dbReference type="EMBL" id="MBB5018692.1"/>
    </source>
</evidence>
<accession>A0A840MPM1</accession>
<organism evidence="2 3">
    <name type="scientific">Chitinivorax tropicus</name>
    <dbReference type="NCBI Taxonomy" id="714531"/>
    <lineage>
        <taxon>Bacteria</taxon>
        <taxon>Pseudomonadati</taxon>
        <taxon>Pseudomonadota</taxon>
        <taxon>Betaproteobacteria</taxon>
        <taxon>Chitinivorax</taxon>
    </lineage>
</organism>